<evidence type="ECO:0000313" key="7">
    <source>
        <dbReference type="Proteomes" id="UP000076871"/>
    </source>
</evidence>
<dbReference type="InterPro" id="IPR001650">
    <property type="entry name" value="Helicase_C-like"/>
</dbReference>
<dbReference type="Pfam" id="PF00176">
    <property type="entry name" value="SNF2-rel_dom"/>
    <property type="match status" value="1"/>
</dbReference>
<dbReference type="PROSITE" id="PS51194">
    <property type="entry name" value="HELICASE_CTER"/>
    <property type="match status" value="1"/>
</dbReference>
<dbReference type="RefSeq" id="XP_040758148.1">
    <property type="nucleotide sequence ID" value="XM_040913474.1"/>
</dbReference>
<evidence type="ECO:0000259" key="5">
    <source>
        <dbReference type="PROSITE" id="PS51194"/>
    </source>
</evidence>
<dbReference type="InterPro" id="IPR049730">
    <property type="entry name" value="SNF2/RAD54-like_C"/>
</dbReference>
<keyword evidence="2" id="KW-0378">Hydrolase</keyword>
<keyword evidence="3" id="KW-0067">ATP-binding</keyword>
<proteinExistence type="predicted"/>
<sequence length="1028" mass="116122">MPSNTTAHTLLNLFLAKPEVWQWPTWSELTGSTGLPWNRHDGDSTANTKADGSKWTAEDVMSCQAFIEQLKTLPANDKGKFLNKRCKDQYTAGRDVVVPFLWKMWKDWKITQKVEGVLALHERSVADILQSFETRSLPTIERAQIACHASITEALFGADAYRNRVVLHDECYDFVQDALVHVWQCRRQGLTRDALLLEARKKVFDNLFKKCEETLPTKATLKKMLNTLQNIMKTLEKYGDKDAMEELAQKRETIKNLLNVVDPSLGIGQKMKLPKLLRQALSDLAGDAELEMLSQSLQAMLEPGDGTPVEVLDFESLDMNWDTGVEEFQEMNATQLHELLGLPKEGLPFFNRKEDPMNAHDPWSEEGQEWLKTSKDAVAFGPRWHQLVGIVGVGKTMQAVGLIALRAYYVHHYQKHGHLPGQWDLSSISEGENMGGLKDEPVVVVMTVSLLSQLLAELRRYLQRGCFDMLPYTGSHKTRAQWWELYYVKSKTQKCQQIIVTTYSAIASDWQVLFKPKTPDKHLESQKKHGFEQLVDQTVFGRHFGLVIYDEAMCAHTLSKPYFTCMELRKCSDSVVVMMAMPLLSRPEDLWNLGRWARLSTFSPDFETVVKEFKDDLNAAQRADHAQKKKDNKGNVAIITEDARKRFEGAVMRRTVDSRDYEGKLISGLEPYEQHMVLLKLSHKEQNTIDELAAEMSQDAGRALSLMHGWHVRSMPNAAPAPELYVVDNFYLAIRLALTHRSLSNSSGLSMEVPTTLDAWQAIESTKIKALIAILQHHLAEDRAVPLTTREVVPTAGEEPPTAAEQNRLVPMEDPPFEEYDGDQPDKIIVFVTFPSNLTLLSPVLNMYGIKHETHTSRTSIAARTKAIEDFKKAGRDGPRVLIVSAVGIVGLNLACANYVIMMDTLWSTQEDDQLIGHVWRQPQPKLVHIYRLIARNTPDVFLNNISFDKGTMLRAFYGASVQLKNVFDIDLDAADGTDDEHDSEEDEELKAPRSEEEGHEDGHSSDGGCGPIQAPAQEEVEGSCLRR</sequence>
<dbReference type="InParanoid" id="A0A165B7A4"/>
<feature type="domain" description="Helicase C-terminal" evidence="5">
    <location>
        <begin position="816"/>
        <end position="968"/>
    </location>
</feature>
<evidence type="ECO:0000256" key="4">
    <source>
        <dbReference type="SAM" id="MobiDB-lite"/>
    </source>
</evidence>
<dbReference type="GO" id="GO:0005524">
    <property type="term" value="F:ATP binding"/>
    <property type="evidence" value="ECO:0007669"/>
    <property type="project" value="UniProtKB-KW"/>
</dbReference>
<organism evidence="6 7">
    <name type="scientific">Laetiporus sulphureus 93-53</name>
    <dbReference type="NCBI Taxonomy" id="1314785"/>
    <lineage>
        <taxon>Eukaryota</taxon>
        <taxon>Fungi</taxon>
        <taxon>Dikarya</taxon>
        <taxon>Basidiomycota</taxon>
        <taxon>Agaricomycotina</taxon>
        <taxon>Agaricomycetes</taxon>
        <taxon>Polyporales</taxon>
        <taxon>Laetiporus</taxon>
    </lineage>
</organism>
<dbReference type="GO" id="GO:0016787">
    <property type="term" value="F:hydrolase activity"/>
    <property type="evidence" value="ECO:0007669"/>
    <property type="project" value="UniProtKB-KW"/>
</dbReference>
<dbReference type="Proteomes" id="UP000076871">
    <property type="component" value="Unassembled WGS sequence"/>
</dbReference>
<dbReference type="GO" id="GO:0005634">
    <property type="term" value="C:nucleus"/>
    <property type="evidence" value="ECO:0007669"/>
    <property type="project" value="TreeGrafter"/>
</dbReference>
<dbReference type="GO" id="GO:0006281">
    <property type="term" value="P:DNA repair"/>
    <property type="evidence" value="ECO:0007669"/>
    <property type="project" value="TreeGrafter"/>
</dbReference>
<protein>
    <recommendedName>
        <fullName evidence="5">Helicase C-terminal domain-containing protein</fullName>
    </recommendedName>
</protein>
<dbReference type="STRING" id="1314785.A0A165B7A4"/>
<evidence type="ECO:0000256" key="2">
    <source>
        <dbReference type="ARBA" id="ARBA00022801"/>
    </source>
</evidence>
<feature type="compositionally biased region" description="Acidic residues" evidence="4">
    <location>
        <begin position="975"/>
        <end position="989"/>
    </location>
</feature>
<accession>A0A165B7A4</accession>
<dbReference type="SUPFAM" id="SSF52540">
    <property type="entry name" value="P-loop containing nucleoside triphosphate hydrolases"/>
    <property type="match status" value="2"/>
</dbReference>
<dbReference type="GeneID" id="63830502"/>
<name>A0A165B7A4_9APHY</name>
<keyword evidence="1" id="KW-0547">Nucleotide-binding</keyword>
<dbReference type="OrthoDB" id="2803695at2759"/>
<dbReference type="AlphaFoldDB" id="A0A165B7A4"/>
<dbReference type="InterPro" id="IPR050628">
    <property type="entry name" value="SNF2_RAD54_helicase_TF"/>
</dbReference>
<dbReference type="SMART" id="SM00490">
    <property type="entry name" value="HELICc"/>
    <property type="match status" value="1"/>
</dbReference>
<evidence type="ECO:0000256" key="1">
    <source>
        <dbReference type="ARBA" id="ARBA00022741"/>
    </source>
</evidence>
<dbReference type="GO" id="GO:0008094">
    <property type="term" value="F:ATP-dependent activity, acting on DNA"/>
    <property type="evidence" value="ECO:0007669"/>
    <property type="project" value="TreeGrafter"/>
</dbReference>
<dbReference type="Gene3D" id="3.40.50.10810">
    <property type="entry name" value="Tandem AAA-ATPase domain"/>
    <property type="match status" value="1"/>
</dbReference>
<dbReference type="Gene3D" id="3.40.50.300">
    <property type="entry name" value="P-loop containing nucleotide triphosphate hydrolases"/>
    <property type="match status" value="1"/>
</dbReference>
<dbReference type="CDD" id="cd18793">
    <property type="entry name" value="SF2_C_SNF"/>
    <property type="match status" value="1"/>
</dbReference>
<evidence type="ECO:0000256" key="3">
    <source>
        <dbReference type="ARBA" id="ARBA00022840"/>
    </source>
</evidence>
<feature type="region of interest" description="Disordered" evidence="4">
    <location>
        <begin position="975"/>
        <end position="1028"/>
    </location>
</feature>
<dbReference type="PANTHER" id="PTHR45626">
    <property type="entry name" value="TRANSCRIPTION TERMINATION FACTOR 2-RELATED"/>
    <property type="match status" value="1"/>
</dbReference>
<dbReference type="EMBL" id="KV427686">
    <property type="protein sequence ID" value="KZT00408.1"/>
    <property type="molecule type" value="Genomic_DNA"/>
</dbReference>
<dbReference type="Pfam" id="PF00271">
    <property type="entry name" value="Helicase_C"/>
    <property type="match status" value="1"/>
</dbReference>
<evidence type="ECO:0000313" key="6">
    <source>
        <dbReference type="EMBL" id="KZT00408.1"/>
    </source>
</evidence>
<keyword evidence="7" id="KW-1185">Reference proteome</keyword>
<dbReference type="InterPro" id="IPR000330">
    <property type="entry name" value="SNF2_N"/>
</dbReference>
<reference evidence="6 7" key="1">
    <citation type="journal article" date="2016" name="Mol. Biol. Evol.">
        <title>Comparative Genomics of Early-Diverging Mushroom-Forming Fungi Provides Insights into the Origins of Lignocellulose Decay Capabilities.</title>
        <authorList>
            <person name="Nagy L.G."/>
            <person name="Riley R."/>
            <person name="Tritt A."/>
            <person name="Adam C."/>
            <person name="Daum C."/>
            <person name="Floudas D."/>
            <person name="Sun H."/>
            <person name="Yadav J.S."/>
            <person name="Pangilinan J."/>
            <person name="Larsson K.H."/>
            <person name="Matsuura K."/>
            <person name="Barry K."/>
            <person name="Labutti K."/>
            <person name="Kuo R."/>
            <person name="Ohm R.A."/>
            <person name="Bhattacharya S.S."/>
            <person name="Shirouzu T."/>
            <person name="Yoshinaga Y."/>
            <person name="Martin F.M."/>
            <person name="Grigoriev I.V."/>
            <person name="Hibbett D.S."/>
        </authorList>
    </citation>
    <scope>NUCLEOTIDE SEQUENCE [LARGE SCALE GENOMIC DNA]</scope>
    <source>
        <strain evidence="6 7">93-53</strain>
    </source>
</reference>
<dbReference type="InterPro" id="IPR027417">
    <property type="entry name" value="P-loop_NTPase"/>
</dbReference>
<gene>
    <name evidence="6" type="ORF">LAESUDRAFT_764613</name>
</gene>
<dbReference type="InterPro" id="IPR038718">
    <property type="entry name" value="SNF2-like_sf"/>
</dbReference>
<feature type="compositionally biased region" description="Basic and acidic residues" evidence="4">
    <location>
        <begin position="990"/>
        <end position="1005"/>
    </location>
</feature>